<protein>
    <submittedName>
        <fullName evidence="2">Sugar transporter</fullName>
    </submittedName>
</protein>
<keyword evidence="2" id="KW-0813">Transport</keyword>
<dbReference type="OrthoDB" id="5240840at2759"/>
<evidence type="ECO:0000256" key="1">
    <source>
        <dbReference type="SAM" id="MobiDB-lite"/>
    </source>
</evidence>
<gene>
    <name evidence="2" type="ORF">GQ602_003221</name>
</gene>
<dbReference type="EMBL" id="JAACLJ010000003">
    <property type="protein sequence ID" value="KAF4589332.1"/>
    <property type="molecule type" value="Genomic_DNA"/>
</dbReference>
<keyword evidence="2" id="KW-0762">Sugar transport</keyword>
<reference evidence="2 3" key="1">
    <citation type="journal article" date="2020" name="G3 (Bethesda)">
        <title>Genetic Underpinnings of Host Manipulation by Ophiocordyceps as Revealed by Comparative Transcriptomics.</title>
        <authorList>
            <person name="Will I."/>
            <person name="Das B."/>
            <person name="Trinh T."/>
            <person name="Brachmann A."/>
            <person name="Ohm R.A."/>
            <person name="de Bekker C."/>
        </authorList>
    </citation>
    <scope>NUCLEOTIDE SEQUENCE [LARGE SCALE GENOMIC DNA]</scope>
    <source>
        <strain evidence="2 3">EC05</strain>
    </source>
</reference>
<evidence type="ECO:0000313" key="3">
    <source>
        <dbReference type="Proteomes" id="UP000562929"/>
    </source>
</evidence>
<sequence>MGYRGAGARLRSVSPMAEANDEPRLWQAPAVSTQRMASVPSPRGPTMKDRFIGLWSRRQGSIAPDPTSRGVLPVEMSGGNPVAPDNGSVPELAHDLDGFGVLNPFADTNATPHEPAYLAQAYMEGTLDPFADPIAAPSPVLGRPDSSMSGSELRSHRRSVSASVGSSRYPPSIGSRSGLRSSFRSLASSFAERRNKFRSDPFDLEIEGLPDVDDIPEMPPLDTSNAAYTTHMRSGSHPTSSYYTSGVNSDWNLTLSSAAGPPLDPEAAAAYPGMSGRWTRQASREQGGDGFGQAR</sequence>
<comment type="caution">
    <text evidence="2">The sequence shown here is derived from an EMBL/GenBank/DDBJ whole genome shotgun (WGS) entry which is preliminary data.</text>
</comment>
<organism evidence="2 3">
    <name type="scientific">Ophiocordyceps camponoti-floridani</name>
    <dbReference type="NCBI Taxonomy" id="2030778"/>
    <lineage>
        <taxon>Eukaryota</taxon>
        <taxon>Fungi</taxon>
        <taxon>Dikarya</taxon>
        <taxon>Ascomycota</taxon>
        <taxon>Pezizomycotina</taxon>
        <taxon>Sordariomycetes</taxon>
        <taxon>Hypocreomycetidae</taxon>
        <taxon>Hypocreales</taxon>
        <taxon>Ophiocordycipitaceae</taxon>
        <taxon>Ophiocordyceps</taxon>
    </lineage>
</organism>
<proteinExistence type="predicted"/>
<evidence type="ECO:0000313" key="2">
    <source>
        <dbReference type="EMBL" id="KAF4589332.1"/>
    </source>
</evidence>
<feature type="region of interest" description="Disordered" evidence="1">
    <location>
        <begin position="1"/>
        <end position="49"/>
    </location>
</feature>
<keyword evidence="3" id="KW-1185">Reference proteome</keyword>
<name>A0A8H4Q7T3_9HYPO</name>
<feature type="compositionally biased region" description="Low complexity" evidence="1">
    <location>
        <begin position="160"/>
        <end position="179"/>
    </location>
</feature>
<accession>A0A8H4Q7T3</accession>
<dbReference type="AlphaFoldDB" id="A0A8H4Q7T3"/>
<feature type="region of interest" description="Disordered" evidence="1">
    <location>
        <begin position="264"/>
        <end position="295"/>
    </location>
</feature>
<dbReference type="Proteomes" id="UP000562929">
    <property type="component" value="Unassembled WGS sequence"/>
</dbReference>
<feature type="region of interest" description="Disordered" evidence="1">
    <location>
        <begin position="139"/>
        <end position="179"/>
    </location>
</feature>